<dbReference type="EMBL" id="CAKMTQ010000001">
    <property type="protein sequence ID" value="CAH1521268.1"/>
    <property type="molecule type" value="Genomic_DNA"/>
</dbReference>
<gene>
    <name evidence="1" type="ORF">THF1D04_10735</name>
</gene>
<dbReference type="AlphaFoldDB" id="A0AAU9Q007"/>
<accession>A0AAU9Q007</accession>
<sequence>MITGKAPPLFLFYLDDTLSESEQKQLLELNAKADLTPADQAAIEALTEKQNDLRSTTPIPVPLIGDLIGMIPDGYKQSVVKSIDVVADTPVLKGNLNTSTITLRTGSNDFINALIGLASWLFQKQDTLGRVSFFSPEMVVIGGTLLNMTLATKADTTEKVLTFEMQKGDSSIIGKVSNKTPTNIPKTVEIVK</sequence>
<protein>
    <submittedName>
        <fullName evidence="1">Uncharacterized protein</fullName>
    </submittedName>
</protein>
<evidence type="ECO:0000313" key="1">
    <source>
        <dbReference type="EMBL" id="CAH1521268.1"/>
    </source>
</evidence>
<evidence type="ECO:0000313" key="2">
    <source>
        <dbReference type="Proteomes" id="UP001295420"/>
    </source>
</evidence>
<name>A0AAU9Q007_9VIBR</name>
<proteinExistence type="predicted"/>
<comment type="caution">
    <text evidence="1">The sequence shown here is derived from an EMBL/GenBank/DDBJ whole genome shotgun (WGS) entry which is preliminary data.</text>
</comment>
<reference evidence="1" key="1">
    <citation type="submission" date="2022-01" db="EMBL/GenBank/DDBJ databases">
        <authorList>
            <person name="Lagorce A."/>
        </authorList>
    </citation>
    <scope>NUCLEOTIDE SEQUENCE</scope>
    <source>
        <strain evidence="1">Th15_F1_D04</strain>
    </source>
</reference>
<dbReference type="RefSeq" id="WP_409929969.1">
    <property type="nucleotide sequence ID" value="NZ_CAKMTQ010000001.1"/>
</dbReference>
<organism evidence="1 2">
    <name type="scientific">Vibrio owensii</name>
    <dbReference type="NCBI Taxonomy" id="696485"/>
    <lineage>
        <taxon>Bacteria</taxon>
        <taxon>Pseudomonadati</taxon>
        <taxon>Pseudomonadota</taxon>
        <taxon>Gammaproteobacteria</taxon>
        <taxon>Vibrionales</taxon>
        <taxon>Vibrionaceae</taxon>
        <taxon>Vibrio</taxon>
    </lineage>
</organism>
<dbReference type="Proteomes" id="UP001295420">
    <property type="component" value="Unassembled WGS sequence"/>
</dbReference>